<name>A0A7Y0GAK4_9SPHN</name>
<evidence type="ECO:0000256" key="4">
    <source>
        <dbReference type="ARBA" id="ARBA00023125"/>
    </source>
</evidence>
<sequence length="233" mass="25757">MLHGDIQRHADLVGEGLFPTDGPAPPPTGASPKNEQRPAGPRAELDDTALMTRVADGDAAAFALIVDRHASTLYRVAIRMLGDPQESEDVVQEAFARVWQQAPRWQPSGAGLVGWLHRVTMNLCFDRKRRFRVVLTPELPEQVDTSPLADEAMVAQQARSEVAQILAGLPERYRAALVLCYYEGMSNALAAEVLELNIKAMESLLFRARRHMRDLLEKRDVRCVDLVSAGHAA</sequence>
<evidence type="ECO:0000313" key="9">
    <source>
        <dbReference type="EMBL" id="NML95165.1"/>
    </source>
</evidence>
<dbReference type="Pfam" id="PF04542">
    <property type="entry name" value="Sigma70_r2"/>
    <property type="match status" value="1"/>
</dbReference>
<evidence type="ECO:0000256" key="3">
    <source>
        <dbReference type="ARBA" id="ARBA00023082"/>
    </source>
</evidence>
<dbReference type="Pfam" id="PF08281">
    <property type="entry name" value="Sigma70_r4_2"/>
    <property type="match status" value="1"/>
</dbReference>
<evidence type="ECO:0000259" key="8">
    <source>
        <dbReference type="Pfam" id="PF08281"/>
    </source>
</evidence>
<dbReference type="SUPFAM" id="SSF88946">
    <property type="entry name" value="Sigma2 domain of RNA polymerase sigma factors"/>
    <property type="match status" value="1"/>
</dbReference>
<dbReference type="InterPro" id="IPR013324">
    <property type="entry name" value="RNA_pol_sigma_r3/r4-like"/>
</dbReference>
<protein>
    <submittedName>
        <fullName evidence="9">RNA polymerase sigma factor</fullName>
    </submittedName>
</protein>
<comment type="caution">
    <text evidence="9">The sequence shown here is derived from an EMBL/GenBank/DDBJ whole genome shotgun (WGS) entry which is preliminary data.</text>
</comment>
<dbReference type="InterPro" id="IPR007627">
    <property type="entry name" value="RNA_pol_sigma70_r2"/>
</dbReference>
<feature type="domain" description="RNA polymerase sigma factor 70 region 4 type 2" evidence="8">
    <location>
        <begin position="161"/>
        <end position="212"/>
    </location>
</feature>
<dbReference type="Proteomes" id="UP000583556">
    <property type="component" value="Unassembled WGS sequence"/>
</dbReference>
<keyword evidence="2" id="KW-0805">Transcription regulation</keyword>
<dbReference type="EMBL" id="JABBGM010000008">
    <property type="protein sequence ID" value="NML95165.1"/>
    <property type="molecule type" value="Genomic_DNA"/>
</dbReference>
<dbReference type="InterPro" id="IPR036388">
    <property type="entry name" value="WH-like_DNA-bd_sf"/>
</dbReference>
<evidence type="ECO:0000256" key="1">
    <source>
        <dbReference type="ARBA" id="ARBA00010641"/>
    </source>
</evidence>
<dbReference type="InterPro" id="IPR013325">
    <property type="entry name" value="RNA_pol_sigma_r2"/>
</dbReference>
<proteinExistence type="inferred from homology"/>
<feature type="domain" description="RNA polymerase sigma-70 region 2" evidence="7">
    <location>
        <begin position="66"/>
        <end position="130"/>
    </location>
</feature>
<dbReference type="InterPro" id="IPR013249">
    <property type="entry name" value="RNA_pol_sigma70_r4_t2"/>
</dbReference>
<dbReference type="CDD" id="cd06171">
    <property type="entry name" value="Sigma70_r4"/>
    <property type="match status" value="1"/>
</dbReference>
<gene>
    <name evidence="9" type="ORF">HHL27_15940</name>
</gene>
<evidence type="ECO:0000259" key="7">
    <source>
        <dbReference type="Pfam" id="PF04542"/>
    </source>
</evidence>
<evidence type="ECO:0000256" key="6">
    <source>
        <dbReference type="SAM" id="MobiDB-lite"/>
    </source>
</evidence>
<dbReference type="PANTHER" id="PTHR43133">
    <property type="entry name" value="RNA POLYMERASE ECF-TYPE SIGMA FACTO"/>
    <property type="match status" value="1"/>
</dbReference>
<organism evidence="9 10">
    <name type="scientific">Novosphingobium olei</name>
    <dbReference type="NCBI Taxonomy" id="2728851"/>
    <lineage>
        <taxon>Bacteria</taxon>
        <taxon>Pseudomonadati</taxon>
        <taxon>Pseudomonadota</taxon>
        <taxon>Alphaproteobacteria</taxon>
        <taxon>Sphingomonadales</taxon>
        <taxon>Sphingomonadaceae</taxon>
        <taxon>Novosphingobium</taxon>
    </lineage>
</organism>
<evidence type="ECO:0000313" key="10">
    <source>
        <dbReference type="Proteomes" id="UP000583556"/>
    </source>
</evidence>
<dbReference type="GO" id="GO:0003677">
    <property type="term" value="F:DNA binding"/>
    <property type="evidence" value="ECO:0007669"/>
    <property type="project" value="UniProtKB-KW"/>
</dbReference>
<keyword evidence="4" id="KW-0238">DNA-binding</keyword>
<comment type="similarity">
    <text evidence="1">Belongs to the sigma-70 factor family. ECF subfamily.</text>
</comment>
<accession>A0A7Y0GAK4</accession>
<dbReference type="InterPro" id="IPR014284">
    <property type="entry name" value="RNA_pol_sigma-70_dom"/>
</dbReference>
<dbReference type="GO" id="GO:0016987">
    <property type="term" value="F:sigma factor activity"/>
    <property type="evidence" value="ECO:0007669"/>
    <property type="project" value="UniProtKB-KW"/>
</dbReference>
<dbReference type="Gene3D" id="1.10.1740.10">
    <property type="match status" value="1"/>
</dbReference>
<dbReference type="AlphaFoldDB" id="A0A7Y0GAK4"/>
<dbReference type="GO" id="GO:0006352">
    <property type="term" value="P:DNA-templated transcription initiation"/>
    <property type="evidence" value="ECO:0007669"/>
    <property type="project" value="InterPro"/>
</dbReference>
<reference evidence="9 10" key="1">
    <citation type="submission" date="2020-04" db="EMBL/GenBank/DDBJ databases">
        <title>Novosphingobium sp. TW-4 isolated from soil.</title>
        <authorList>
            <person name="Dahal R.H."/>
            <person name="Chaudhary D.K."/>
        </authorList>
    </citation>
    <scope>NUCLEOTIDE SEQUENCE [LARGE SCALE GENOMIC DNA]</scope>
    <source>
        <strain evidence="9 10">TW-4</strain>
    </source>
</reference>
<keyword evidence="3" id="KW-0731">Sigma factor</keyword>
<dbReference type="NCBIfam" id="NF004113">
    <property type="entry name" value="PRK05602.1"/>
    <property type="match status" value="1"/>
</dbReference>
<dbReference type="PANTHER" id="PTHR43133:SF8">
    <property type="entry name" value="RNA POLYMERASE SIGMA FACTOR HI_1459-RELATED"/>
    <property type="match status" value="1"/>
</dbReference>
<dbReference type="InterPro" id="IPR039425">
    <property type="entry name" value="RNA_pol_sigma-70-like"/>
</dbReference>
<dbReference type="Gene3D" id="1.10.10.10">
    <property type="entry name" value="Winged helix-like DNA-binding domain superfamily/Winged helix DNA-binding domain"/>
    <property type="match status" value="1"/>
</dbReference>
<evidence type="ECO:0000256" key="2">
    <source>
        <dbReference type="ARBA" id="ARBA00023015"/>
    </source>
</evidence>
<evidence type="ECO:0000256" key="5">
    <source>
        <dbReference type="ARBA" id="ARBA00023163"/>
    </source>
</evidence>
<keyword evidence="10" id="KW-1185">Reference proteome</keyword>
<dbReference type="NCBIfam" id="TIGR02937">
    <property type="entry name" value="sigma70-ECF"/>
    <property type="match status" value="1"/>
</dbReference>
<dbReference type="SUPFAM" id="SSF88659">
    <property type="entry name" value="Sigma3 and sigma4 domains of RNA polymerase sigma factors"/>
    <property type="match status" value="1"/>
</dbReference>
<keyword evidence="5" id="KW-0804">Transcription</keyword>
<feature type="region of interest" description="Disordered" evidence="6">
    <location>
        <begin position="14"/>
        <end position="41"/>
    </location>
</feature>